<sequence>MLTGPARPHSASWVRKARLEKVEFGYWPFVKELTHSETVKHIVNHPQVTTDLDKGMALSLVMELSIFQDSTCAVGDGNSQVTFVASSKAAEGVEISSGDEKDDNHSIASSSLSNSSTITAPLSPKRPCFDNSTTES</sequence>
<dbReference type="EMBL" id="MU826047">
    <property type="protein sequence ID" value="KAJ7381737.1"/>
    <property type="molecule type" value="Genomic_DNA"/>
</dbReference>
<feature type="compositionally biased region" description="Low complexity" evidence="1">
    <location>
        <begin position="106"/>
        <end position="120"/>
    </location>
</feature>
<dbReference type="OrthoDB" id="9983817at2759"/>
<dbReference type="AlphaFoldDB" id="A0A9W9ZHF5"/>
<keyword evidence="3" id="KW-1185">Reference proteome</keyword>
<reference evidence="2" key="1">
    <citation type="submission" date="2023-01" db="EMBL/GenBank/DDBJ databases">
        <title>Genome assembly of the deep-sea coral Lophelia pertusa.</title>
        <authorList>
            <person name="Herrera S."/>
            <person name="Cordes E."/>
        </authorList>
    </citation>
    <scope>NUCLEOTIDE SEQUENCE</scope>
    <source>
        <strain evidence="2">USNM1676648</strain>
        <tissue evidence="2">Polyp</tissue>
    </source>
</reference>
<proteinExistence type="predicted"/>
<evidence type="ECO:0000313" key="2">
    <source>
        <dbReference type="EMBL" id="KAJ7381737.1"/>
    </source>
</evidence>
<evidence type="ECO:0000256" key="1">
    <source>
        <dbReference type="SAM" id="MobiDB-lite"/>
    </source>
</evidence>
<organism evidence="2 3">
    <name type="scientific">Desmophyllum pertusum</name>
    <dbReference type="NCBI Taxonomy" id="174260"/>
    <lineage>
        <taxon>Eukaryota</taxon>
        <taxon>Metazoa</taxon>
        <taxon>Cnidaria</taxon>
        <taxon>Anthozoa</taxon>
        <taxon>Hexacorallia</taxon>
        <taxon>Scleractinia</taxon>
        <taxon>Caryophylliina</taxon>
        <taxon>Caryophylliidae</taxon>
        <taxon>Desmophyllum</taxon>
    </lineage>
</organism>
<dbReference type="Proteomes" id="UP001163046">
    <property type="component" value="Unassembled WGS sequence"/>
</dbReference>
<gene>
    <name evidence="2" type="primary">PLEKHM2_2</name>
    <name evidence="2" type="ORF">OS493_039293</name>
</gene>
<accession>A0A9W9ZHF5</accession>
<protein>
    <submittedName>
        <fullName evidence="2">Pleckstrin y domain containing, M (With RUN domain) member 2</fullName>
    </submittedName>
</protein>
<feature type="region of interest" description="Disordered" evidence="1">
    <location>
        <begin position="92"/>
        <end position="136"/>
    </location>
</feature>
<comment type="caution">
    <text evidence="2">The sequence shown here is derived from an EMBL/GenBank/DDBJ whole genome shotgun (WGS) entry which is preliminary data.</text>
</comment>
<name>A0A9W9ZHF5_9CNID</name>
<evidence type="ECO:0000313" key="3">
    <source>
        <dbReference type="Proteomes" id="UP001163046"/>
    </source>
</evidence>